<protein>
    <submittedName>
        <fullName evidence="1">Putative phage late gene regulator</fullName>
    </submittedName>
</protein>
<sequence>MEGAEGNVYVLRKTYPNEEAARRAAAARWQQLQRGAAEFSITLARGRADLYPEMHGTVSGFKSDIDNQDWIISRIEHVIDDSGFTTRLELEAKIADWIAERATTG</sequence>
<dbReference type="Pfam" id="PF05954">
    <property type="entry name" value="Phage_GPD"/>
    <property type="match status" value="1"/>
</dbReference>
<reference evidence="1 2" key="1">
    <citation type="submission" date="2018-06" db="EMBL/GenBank/DDBJ databases">
        <authorList>
            <consortium name="Pathogen Informatics"/>
            <person name="Doyle S."/>
        </authorList>
    </citation>
    <scope>NUCLEOTIDE SEQUENCE [LARGE SCALE GENOMIC DNA]</scope>
    <source>
        <strain evidence="1 2">NCTC7922</strain>
    </source>
</reference>
<dbReference type="Proteomes" id="UP000254174">
    <property type="component" value="Unassembled WGS sequence"/>
</dbReference>
<name>A0A377D2X6_ECOLX</name>
<evidence type="ECO:0000313" key="1">
    <source>
        <dbReference type="EMBL" id="STM15372.1"/>
    </source>
</evidence>
<proteinExistence type="predicted"/>
<dbReference type="EMBL" id="UGFC01000006">
    <property type="protein sequence ID" value="STM15372.1"/>
    <property type="molecule type" value="Genomic_DNA"/>
</dbReference>
<gene>
    <name evidence="1" type="ORF">NCTC7922_01813</name>
</gene>
<dbReference type="AlphaFoldDB" id="A0A377D2X6"/>
<accession>A0A377D2X6</accession>
<evidence type="ECO:0000313" key="2">
    <source>
        <dbReference type="Proteomes" id="UP000254174"/>
    </source>
</evidence>
<organism evidence="1 2">
    <name type="scientific">Escherichia coli</name>
    <dbReference type="NCBI Taxonomy" id="562"/>
    <lineage>
        <taxon>Bacteria</taxon>
        <taxon>Pseudomonadati</taxon>
        <taxon>Pseudomonadota</taxon>
        <taxon>Gammaproteobacteria</taxon>
        <taxon>Enterobacterales</taxon>
        <taxon>Enterobacteriaceae</taxon>
        <taxon>Escherichia</taxon>
    </lineage>
</organism>